<feature type="domain" description="SecA family profile" evidence="3">
    <location>
        <begin position="292"/>
        <end position="883"/>
    </location>
</feature>
<dbReference type="InterPro" id="IPR027417">
    <property type="entry name" value="P-loop_NTPase"/>
</dbReference>
<reference evidence="5" key="1">
    <citation type="submission" date="2011-07" db="EMBL/GenBank/DDBJ databases">
        <title>Divergent evolution of antigenic variation in African trypanosomes.</title>
        <authorList>
            <person name="Jackson A.P."/>
            <person name="Berry A."/>
            <person name="Allison H.C."/>
            <person name="Burton P."/>
            <person name="Anderson J."/>
            <person name="Aslett M."/>
            <person name="Brown R."/>
            <person name="Corton N."/>
            <person name="Harris D."/>
            <person name="Hauser H."/>
            <person name="Gamble J."/>
            <person name="Gilderthorp R."/>
            <person name="McQuillan J."/>
            <person name="Quail M.A."/>
            <person name="Sanders M."/>
            <person name="Van Tonder A."/>
            <person name="Ginger M.L."/>
            <person name="Donelson J.E."/>
            <person name="Field M.C."/>
            <person name="Barry J.D."/>
            <person name="Berriman M."/>
            <person name="Hertz-Fowler C."/>
        </authorList>
    </citation>
    <scope>NUCLEOTIDE SEQUENCE [LARGE SCALE GENOMIC DNA]</scope>
    <source>
        <strain evidence="5">IL3000</strain>
    </source>
</reference>
<accession>F9W6L2</accession>
<dbReference type="Pfam" id="PF07517">
    <property type="entry name" value="SecA_DEAD"/>
    <property type="match status" value="1"/>
</dbReference>
<dbReference type="PANTHER" id="PTHR30612">
    <property type="entry name" value="SECA INNER MEMBRANE COMPONENT OF SEC PROTEIN SECRETION SYSTEM"/>
    <property type="match status" value="1"/>
</dbReference>
<evidence type="ECO:0000256" key="2">
    <source>
        <dbReference type="ARBA" id="ARBA00023010"/>
    </source>
</evidence>
<sequence>MGTGNKGKGAPLGCGLDELLWSVSEDEMRDTLRRLWLAMGKGGAEVAEHVKNIKGLPQERWIRASCEFLFPRLLQQWSAGGFKDGGFVGIEAKRRNEAMESFLRYAEESLLVRVTWCLIEEVSDIREAERNRGVRGSDESSYRRRSTTDDLMLLMEALDGLEPTYLDAGSELIPLVEWVAMAQRAKFEQLFDTWVERQFSQHATEYRSTLKQQLLHWMMELDEPDYVRFWDFMESLGEAHFRGGESESPLQTLLDVNHHILFAKEKLDFVEKYEPEKWIEELRRREEEHENFCKDGTTHDWTWDKIRDKHFCDERTVNLAEGLEGLLKTELPADALSEFRRKYKKNKKCSGDKKTVKQQENELLILEDELKKVLRVICWSIMQKDGKPLSRTQLVAIFALVRGSTLLNVETGEGKTAISGCCAAFKVYCGYMVDMASSNKTLAKQLHAELNNFLKKLFDEDMCHVLSGDSSKGFDKPVVFGTFSQFISANLAYTNCGAKSNAALETRRSRLCYLLVDEADQPMLNDFAHVVYLSSPWLPGRRVTPGLVNLMEKVHAQEDDTDSLKQAYWSGVGSVCKTVEDEDEAMSKLRLNRYIHSARLASNGLRDGVDYVAAEGGTGIPYNADTGELQRGVSWQDGLSTFVSLKNGGLWNDEGLCPVFCSYFSFLDSYRSAMGGMTGTVGCWRSQRVLEEVYGLRVMSIPRAFRRRFSLEEPRALKTEKERDGAVAEKAVEKALEGRPVLVLMQYPSEAKTVFKKTQERAEDIGRNNLLEVVSYLDDGKHHETPDIKNATGNIIVVSTALAGRGKDFKLNDRQKERGGLFVILGYSATQREMTQAYGRAARQTDRGEAVSIVLHESGDYYQAVNEVMFREKLRLQKMQAEDSRRIDLEKRLRGVYLKAMKESVDDNTGFAHELRLCCGEELCGCQRYDESTDPRNCRRIANFLGNVMETRFGLWMNEQRDKISKASRSVKDSTALLEKMRREVVFPLHNFLGEEQPNILKFLRTSDEALGFCLSVCRVEVLSKLWEKPDSKLQSFGKTCTFGTIPYYVGYSYLKRAEHNEKQRQELFGNAADCFWESANSFERWAGIFEHVNEGAEGICPGAARREVFDDRLEIMRVHHQIAMCLAGTRNWNPTMFEEALKDITTDPVKISEDLFKKLLNGSVTQAKLKEEDEAQLKERLRQLKIRNEGQVSDDDISRLARTLIEKGNLDYGLNLHTAVREEAERLADRLTVFLGQNKPTGGNTERVERLRDELWKELTDPIEGVIQSFGVRKTFRHLSDEHLEKELGQHLKERDNKVIKRVTDVCAASMGLLRSEQFQNFKVSMKELDNARKTYRIGDSACISRGLKYFCPLGQDQAVVIKRDSGLVGKILRTFREVYLILKPILDDVFTLFPIPVSFWYQITKVSLQVAKLYIKLLHRFARGGSGRCPSSQEEPQRHCCLVVEGFIRFAFKWGISASHSLARAALKASHQIEELLEAADKGVKTDLEKVIRDLQAYAVCLRCHGTTKKDSCVIVSNVVMRLYPNLSRTAEDKVRTAVETSLVKALHFVAKNVQEEFEATFLDPLRSGLSKLRNQSMEEFQEFRSCLKRQFNNVESSVIGIFRDIRDDLSAFCTEAENPQPIPDLITLANSDDFFTEVQAYCRTFQQECRDALAKLLAAPCAQGVEWASTGPAGRTEMLGEAERLLEGYVVLLEDILNTKTIETSDKFIHFLKRALRYHAWRRVRGHDRDAKGCIGTSEQ</sequence>
<protein>
    <submittedName>
        <fullName evidence="4">WGS project CAEQ00000000 data, annotated contig 1488</fullName>
    </submittedName>
</protein>
<dbReference type="SUPFAM" id="SSF52540">
    <property type="entry name" value="P-loop containing nucleoside triphosphate hydrolases"/>
    <property type="match status" value="2"/>
</dbReference>
<dbReference type="GO" id="GO:0005524">
    <property type="term" value="F:ATP binding"/>
    <property type="evidence" value="ECO:0007669"/>
    <property type="project" value="InterPro"/>
</dbReference>
<evidence type="ECO:0000313" key="5">
    <source>
        <dbReference type="Proteomes" id="UP000000702"/>
    </source>
</evidence>
<keyword evidence="2" id="KW-0811">Translocation</keyword>
<evidence type="ECO:0000256" key="1">
    <source>
        <dbReference type="ARBA" id="ARBA00022927"/>
    </source>
</evidence>
<dbReference type="InterPro" id="IPR011115">
    <property type="entry name" value="SecA_DEAD"/>
</dbReference>
<dbReference type="PANTHER" id="PTHR30612:SF0">
    <property type="entry name" value="CHLOROPLAST PROTEIN-TRANSPORTING ATPASE"/>
    <property type="match status" value="1"/>
</dbReference>
<evidence type="ECO:0000313" key="4">
    <source>
        <dbReference type="EMBL" id="CCD12819.1"/>
    </source>
</evidence>
<dbReference type="GO" id="GO:0016020">
    <property type="term" value="C:membrane"/>
    <property type="evidence" value="ECO:0007669"/>
    <property type="project" value="InterPro"/>
</dbReference>
<keyword evidence="1" id="KW-0653">Protein transport</keyword>
<dbReference type="InterPro" id="IPR000185">
    <property type="entry name" value="SecA"/>
</dbReference>
<keyword evidence="5" id="KW-1185">Reference proteome</keyword>
<proteinExistence type="predicted"/>
<dbReference type="GO" id="GO:0017038">
    <property type="term" value="P:protein import"/>
    <property type="evidence" value="ECO:0007669"/>
    <property type="project" value="InterPro"/>
</dbReference>
<dbReference type="PROSITE" id="PS51196">
    <property type="entry name" value="SECA_MOTOR_DEAD"/>
    <property type="match status" value="1"/>
</dbReference>
<organism evidence="4 5">
    <name type="scientific">Trypanosoma congolense (strain IL3000)</name>
    <dbReference type="NCBI Taxonomy" id="1068625"/>
    <lineage>
        <taxon>Eukaryota</taxon>
        <taxon>Discoba</taxon>
        <taxon>Euglenozoa</taxon>
        <taxon>Kinetoplastea</taxon>
        <taxon>Metakinetoplastina</taxon>
        <taxon>Trypanosomatida</taxon>
        <taxon>Trypanosomatidae</taxon>
        <taxon>Trypanosoma</taxon>
        <taxon>Nannomonas</taxon>
    </lineage>
</organism>
<dbReference type="Gene3D" id="3.40.50.300">
    <property type="entry name" value="P-loop containing nucleotide triphosphate hydrolases"/>
    <property type="match status" value="2"/>
</dbReference>
<gene>
    <name evidence="4" type="ORF">TCIL3000_0_36670</name>
</gene>
<dbReference type="VEuPathDB" id="TriTrypDB:TcIL3000_0_36670"/>
<name>F9W6L2_TRYCI</name>
<dbReference type="InterPro" id="IPR014018">
    <property type="entry name" value="SecA_motor_DEAD"/>
</dbReference>
<comment type="caution">
    <text evidence="4">The sequence shown here is derived from an EMBL/GenBank/DDBJ whole genome shotgun (WGS) entry which is preliminary data.</text>
</comment>
<dbReference type="EMBL" id="CAEQ01000893">
    <property type="protein sequence ID" value="CCD12819.1"/>
    <property type="molecule type" value="Genomic_DNA"/>
</dbReference>
<dbReference type="Gene3D" id="3.90.1440.10">
    <property type="entry name" value="SecA, preprotein cross-linking domain"/>
    <property type="match status" value="1"/>
</dbReference>
<evidence type="ECO:0000259" key="3">
    <source>
        <dbReference type="PROSITE" id="PS51196"/>
    </source>
</evidence>
<dbReference type="GO" id="GO:0006605">
    <property type="term" value="P:protein targeting"/>
    <property type="evidence" value="ECO:0007669"/>
    <property type="project" value="InterPro"/>
</dbReference>
<reference evidence="4 5" key="2">
    <citation type="journal article" date="2012" name="Proc. Natl. Acad. Sci. U.S.A.">
        <title>Antigenic diversity is generated by distinct evolutionary mechanisms in African trypanosome species.</title>
        <authorList>
            <person name="Jackson A.P."/>
            <person name="Berry A."/>
            <person name="Aslett M."/>
            <person name="Allison H.C."/>
            <person name="Burton P."/>
            <person name="Vavrova-Anderson J."/>
            <person name="Brown R."/>
            <person name="Browne H."/>
            <person name="Corton N."/>
            <person name="Hauser H."/>
            <person name="Gamble J."/>
            <person name="Gilderthorp R."/>
            <person name="Marcello L."/>
            <person name="McQuillan J."/>
            <person name="Otto T.D."/>
            <person name="Quail M.A."/>
            <person name="Sanders M.J."/>
            <person name="van Tonder A."/>
            <person name="Ginger M.L."/>
            <person name="Field M.C."/>
            <person name="Barry J.D."/>
            <person name="Hertz-Fowler C."/>
            <person name="Berriman M."/>
        </authorList>
    </citation>
    <scope>NUCLEOTIDE SEQUENCE [LARGE SCALE GENOMIC DNA]</scope>
    <source>
        <strain evidence="4 5">IL3000</strain>
    </source>
</reference>
<dbReference type="GO" id="GO:0006886">
    <property type="term" value="P:intracellular protein transport"/>
    <property type="evidence" value="ECO:0007669"/>
    <property type="project" value="InterPro"/>
</dbReference>
<keyword evidence="1" id="KW-0813">Transport</keyword>
<dbReference type="Proteomes" id="UP000000702">
    <property type="component" value="Unassembled WGS sequence"/>
</dbReference>